<evidence type="ECO:0000313" key="1">
    <source>
        <dbReference type="EMBL" id="OEY70479.1"/>
    </source>
</evidence>
<gene>
    <name evidence="1" type="ORF">BI198_13560</name>
</gene>
<keyword evidence="2" id="KW-1185">Reference proteome</keyword>
<comment type="caution">
    <text evidence="1">The sequence shown here is derived from an EMBL/GenBank/DDBJ whole genome shotgun (WGS) entry which is preliminary data.</text>
</comment>
<dbReference type="Proteomes" id="UP000242258">
    <property type="component" value="Unassembled WGS sequence"/>
</dbReference>
<sequence length="335" mass="36436">MFGHRDYALEHIQSKKPNTYESSRSNSKTALLLGLEINLLYNNRIKTPSTRLQCSLSVVTTNAPGWVSVMLINKNMLIILIKGVGRMSILSSIGNGLKKLGLAVAGGLGQIFAGFGSFIHWLTGSFDFGLGLLGIRPEKTLYLKVVILREIDSKSLTIQQEVQDCIDFTKDILKRELNVKLVPVDDEFIETLSVVSPPEVLDASCGTAAWADDFGVAGDFFRMNSAVMFFRSQTGWGSPITAFIVNSVADGNSRGCSLGPLTSYVTISDDRGLIAPETGTAAKTLAHEIGHACDLTQTSGANNLMTPSAEAPTGTTLTHMQKARFRWSRHVSYWV</sequence>
<dbReference type="EMBL" id="MKEK01000001">
    <property type="protein sequence ID" value="OEY70479.1"/>
    <property type="molecule type" value="Genomic_DNA"/>
</dbReference>
<proteinExistence type="predicted"/>
<protein>
    <submittedName>
        <fullName evidence="1">Uncharacterized protein</fullName>
    </submittedName>
</protein>
<evidence type="ECO:0000313" key="2">
    <source>
        <dbReference type="Proteomes" id="UP000242258"/>
    </source>
</evidence>
<reference evidence="2" key="1">
    <citation type="submission" date="2016-09" db="EMBL/GenBank/DDBJ databases">
        <authorList>
            <person name="Wan X."/>
            <person name="Hou S."/>
        </authorList>
    </citation>
    <scope>NUCLEOTIDE SEQUENCE [LARGE SCALE GENOMIC DNA]</scope>
    <source>
        <strain evidence="2">KH87</strain>
    </source>
</reference>
<dbReference type="AlphaFoldDB" id="A0A1E7Q8H2"/>
<name>A0A1E7Q8H2_9GAMM</name>
<organism evidence="1 2">
    <name type="scientific">Rheinheimera salexigens</name>
    <dbReference type="NCBI Taxonomy" id="1628148"/>
    <lineage>
        <taxon>Bacteria</taxon>
        <taxon>Pseudomonadati</taxon>
        <taxon>Pseudomonadota</taxon>
        <taxon>Gammaproteobacteria</taxon>
        <taxon>Chromatiales</taxon>
        <taxon>Chromatiaceae</taxon>
        <taxon>Rheinheimera</taxon>
    </lineage>
</organism>
<accession>A0A1E7Q8H2</accession>